<evidence type="ECO:0000313" key="5">
    <source>
        <dbReference type="Proteomes" id="UP001140560"/>
    </source>
</evidence>
<feature type="compositionally biased region" description="Acidic residues" evidence="1">
    <location>
        <begin position="502"/>
        <end position="516"/>
    </location>
</feature>
<protein>
    <submittedName>
        <fullName evidence="4">Uncharacterized protein</fullName>
    </submittedName>
</protein>
<organism evidence="4 5">
    <name type="scientific">Neocucurbitaria cava</name>
    <dbReference type="NCBI Taxonomy" id="798079"/>
    <lineage>
        <taxon>Eukaryota</taxon>
        <taxon>Fungi</taxon>
        <taxon>Dikarya</taxon>
        <taxon>Ascomycota</taxon>
        <taxon>Pezizomycotina</taxon>
        <taxon>Dothideomycetes</taxon>
        <taxon>Pleosporomycetidae</taxon>
        <taxon>Pleosporales</taxon>
        <taxon>Pleosporineae</taxon>
        <taxon>Cucurbitariaceae</taxon>
        <taxon>Neocucurbitaria</taxon>
    </lineage>
</organism>
<keyword evidence="5" id="KW-1185">Reference proteome</keyword>
<feature type="domain" description="SAM-like" evidence="3">
    <location>
        <begin position="875"/>
        <end position="958"/>
    </location>
</feature>
<dbReference type="InterPro" id="IPR057559">
    <property type="entry name" value="SAM_6"/>
</dbReference>
<sequence length="971" mass="107466">MDVDVDDDELSVIEYARSHGICVDYTTESLQIESIPEPSDADYNQQFEDPSNAFVTNVISGLVRDRLTINKDAALLLKAIHSWQDPLTTASIRADGRHRFLGLKQELPILRSDYELDLLTFGKGIVPNLRNLRIPSEVTDEEQDEGFEWPAKYFAYPAQCEAMIRAEKMTVSREALVYLQDAIRDSYVAQDAEKINDESLVHKPNTTILPLTPPLLPISPPLPPYIPSSPANRLPFASDSSDSVARESMALEQQIMAVDSLVRKSSDSSDSMLLDITHPPQISLEDQKSSNLKRSVEDLKVEGPLTPSMFSTSPMKKLKSVSFSATLPELIPNAPWANGSSDVDSNASIDFDEIFKDIEPLAKKVKASVENEQLLGADTTARVGIPNVDFTLPVAPWNEYSQITSGKKRPGRSELDAQMQFLLRTKREDLKTATSWHGLSALERNLRWSIFTTKISSVNLVECLHGEKELERMLNEITTCDVATSSLQVWKREGLRILDDNEDEAELEQAEEEEGGNMETLIRKRKLEMDDEAAEMVRKRTMPPEAANTQLQQSGTILEDQPHKRRPQAPALRSKTQQAPIPSSNGLMFGGFSASTALHKFMATRGKPAAPVDGGQSKRAHPIDASVDTTRALNIGSKQHSPDALVISEGLTATDIRAARKRQQPQRSLPELPSISNSLAPCSFIASSSLLQHRSLTKQIEKLYPGAEIVYRDYSSPFSAVKEADIILSPSTGLAFTTLQQAKQRALPGQPEKSPVKELMTTLQSRYERLVVLISEGLSREMEAFGSSRPDDSRDKAMLSTFETFASRLDGEVIVKYIPGGEQALAHSVVVEMTNYGLPHGSADIGDIKPLAAETNVSDHLEHLASHPVSLIVDQWEIFLRRAGLNAFAAQVLVASLQQPFDVQLPNSSGFPPSSRSPKNISVFGLPGFIMMDEEERVKYFQVLMGGSRILRRISSVLNLEWVSAAHGFRF</sequence>
<dbReference type="Pfam" id="PF23394">
    <property type="entry name" value="DUF7102"/>
    <property type="match status" value="1"/>
</dbReference>
<dbReference type="Pfam" id="PF23395">
    <property type="entry name" value="SAM_6"/>
    <property type="match status" value="1"/>
</dbReference>
<feature type="domain" description="DUF7102" evidence="2">
    <location>
        <begin position="683"/>
        <end position="839"/>
    </location>
</feature>
<feature type="compositionally biased region" description="Polar residues" evidence="1">
    <location>
        <begin position="574"/>
        <end position="586"/>
    </location>
</feature>
<feature type="region of interest" description="Disordered" evidence="1">
    <location>
        <begin position="502"/>
        <end position="586"/>
    </location>
</feature>
<dbReference type="OrthoDB" id="3647246at2759"/>
<proteinExistence type="predicted"/>
<dbReference type="AlphaFoldDB" id="A0A9W8Y5M8"/>
<evidence type="ECO:0000259" key="3">
    <source>
        <dbReference type="Pfam" id="PF23395"/>
    </source>
</evidence>
<reference evidence="4" key="1">
    <citation type="submission" date="2022-10" db="EMBL/GenBank/DDBJ databases">
        <title>Tapping the CABI collections for fungal endophytes: first genome assemblies for Collariella, Neodidymelliopsis, Ascochyta clinopodiicola, Didymella pomorum, Didymosphaeria variabile, Neocosmospora piperis and Neocucurbitaria cava.</title>
        <authorList>
            <person name="Hill R."/>
        </authorList>
    </citation>
    <scope>NUCLEOTIDE SEQUENCE</scope>
    <source>
        <strain evidence="4">IMI 356814</strain>
    </source>
</reference>
<comment type="caution">
    <text evidence="4">The sequence shown here is derived from an EMBL/GenBank/DDBJ whole genome shotgun (WGS) entry which is preliminary data.</text>
</comment>
<dbReference type="Proteomes" id="UP001140560">
    <property type="component" value="Unassembled WGS sequence"/>
</dbReference>
<accession>A0A9W8Y5M8</accession>
<name>A0A9W8Y5M8_9PLEO</name>
<dbReference type="EMBL" id="JAPEUY010000011">
    <property type="protein sequence ID" value="KAJ4368260.1"/>
    <property type="molecule type" value="Genomic_DNA"/>
</dbReference>
<feature type="compositionally biased region" description="Polar residues" evidence="1">
    <location>
        <begin position="547"/>
        <end position="556"/>
    </location>
</feature>
<evidence type="ECO:0000259" key="2">
    <source>
        <dbReference type="Pfam" id="PF23394"/>
    </source>
</evidence>
<gene>
    <name evidence="4" type="ORF">N0V83_006616</name>
</gene>
<dbReference type="InterPro" id="IPR055528">
    <property type="entry name" value="DUF7102"/>
</dbReference>
<evidence type="ECO:0000256" key="1">
    <source>
        <dbReference type="SAM" id="MobiDB-lite"/>
    </source>
</evidence>
<evidence type="ECO:0000313" key="4">
    <source>
        <dbReference type="EMBL" id="KAJ4368260.1"/>
    </source>
</evidence>